<protein>
    <submittedName>
        <fullName evidence="7">Transcriptional regulator, LysR family</fullName>
    </submittedName>
</protein>
<dbReference type="InterPro" id="IPR036390">
    <property type="entry name" value="WH_DNA-bd_sf"/>
</dbReference>
<dbReference type="GO" id="GO:0043565">
    <property type="term" value="F:sequence-specific DNA binding"/>
    <property type="evidence" value="ECO:0007669"/>
    <property type="project" value="TreeGrafter"/>
</dbReference>
<dbReference type="PANTHER" id="PTHR30537:SF5">
    <property type="entry name" value="HTH-TYPE TRANSCRIPTIONAL ACTIVATOR TTDR-RELATED"/>
    <property type="match status" value="1"/>
</dbReference>
<dbReference type="SUPFAM" id="SSF46785">
    <property type="entry name" value="Winged helix' DNA-binding domain"/>
    <property type="match status" value="1"/>
</dbReference>
<evidence type="ECO:0000256" key="3">
    <source>
        <dbReference type="ARBA" id="ARBA00023125"/>
    </source>
</evidence>
<evidence type="ECO:0000259" key="6">
    <source>
        <dbReference type="PROSITE" id="PS50931"/>
    </source>
</evidence>
<dbReference type="FunFam" id="1.10.10.10:FF:000001">
    <property type="entry name" value="LysR family transcriptional regulator"/>
    <property type="match status" value="1"/>
</dbReference>
<reference evidence="7" key="1">
    <citation type="journal article" date="2013" name="Genome Announc.">
        <title>Draft Genome Sequence of Loktanella cinnabarina LL-001T, Isolated from Deep-Sea Floor Sediment.</title>
        <authorList>
            <person name="Nishi S."/>
            <person name="Tsubouchi T."/>
            <person name="Takaki Y."/>
            <person name="Koyanagi R."/>
            <person name="Satoh N."/>
            <person name="Maruyama T."/>
            <person name="Hatada Y."/>
        </authorList>
    </citation>
    <scope>NUCLEOTIDE SEQUENCE [LARGE SCALE GENOMIC DNA]</scope>
    <source>
        <strain evidence="7">LL-001</strain>
    </source>
</reference>
<evidence type="ECO:0000313" key="8">
    <source>
        <dbReference type="Proteomes" id="UP000016566"/>
    </source>
</evidence>
<dbReference type="GO" id="GO:0003700">
    <property type="term" value="F:DNA-binding transcription factor activity"/>
    <property type="evidence" value="ECO:0007669"/>
    <property type="project" value="InterPro"/>
</dbReference>
<dbReference type="Pfam" id="PF00126">
    <property type="entry name" value="HTH_1"/>
    <property type="match status" value="1"/>
</dbReference>
<evidence type="ECO:0000256" key="4">
    <source>
        <dbReference type="ARBA" id="ARBA00023163"/>
    </source>
</evidence>
<dbReference type="PRINTS" id="PR00039">
    <property type="entry name" value="HTHLYSR"/>
</dbReference>
<dbReference type="Pfam" id="PF03466">
    <property type="entry name" value="LysR_substrate"/>
    <property type="match status" value="1"/>
</dbReference>
<dbReference type="eggNOG" id="COG0583">
    <property type="taxonomic scope" value="Bacteria"/>
</dbReference>
<dbReference type="PROSITE" id="PS50931">
    <property type="entry name" value="HTH_LYSR"/>
    <property type="match status" value="1"/>
</dbReference>
<dbReference type="AlphaFoldDB" id="U3AI81"/>
<comment type="similarity">
    <text evidence="1">Belongs to the LysR transcriptional regulatory family.</text>
</comment>
<keyword evidence="8" id="KW-1185">Reference proteome</keyword>
<dbReference type="InterPro" id="IPR005119">
    <property type="entry name" value="LysR_subst-bd"/>
</dbReference>
<dbReference type="InterPro" id="IPR000847">
    <property type="entry name" value="LysR_HTH_N"/>
</dbReference>
<keyword evidence="2" id="KW-0805">Transcription regulation</keyword>
<feature type="domain" description="HTH lysR-type" evidence="6">
    <location>
        <begin position="4"/>
        <end position="61"/>
    </location>
</feature>
<gene>
    <name evidence="7" type="ORF">MBELCI_3426</name>
</gene>
<keyword evidence="3" id="KW-0238">DNA-binding</keyword>
<accession>U3AI81</accession>
<dbReference type="Gene3D" id="1.10.10.10">
    <property type="entry name" value="Winged helix-like DNA-binding domain superfamily/Winged helix DNA-binding domain"/>
    <property type="match status" value="1"/>
</dbReference>
<dbReference type="EMBL" id="BATB01000082">
    <property type="protein sequence ID" value="GAD57374.1"/>
    <property type="molecule type" value="Genomic_DNA"/>
</dbReference>
<comment type="caution">
    <text evidence="7">The sequence shown here is derived from an EMBL/GenBank/DDBJ whole genome shotgun (WGS) entry which is preliminary data.</text>
</comment>
<evidence type="ECO:0000256" key="2">
    <source>
        <dbReference type="ARBA" id="ARBA00023015"/>
    </source>
</evidence>
<sequence>MRELNLNSMSCFEAVARLGGVSRAAEELGISPSAVSQKIRKLEQQFGVKLFRRERQRLLLTLDGERLFQTTTQAFRMMRDVHSAIVRQRENRHFILRVSPSFGVRWLGPRLTRFLDANPGWDLRVDATPDFSDFETEVVDLDLRYGAGGWAGLHEEPVLHDFVLPICAPGYLETLREKADDPVGQLRAARLIDSVKTHYRWDFWLARHGAMGERMAYPLRFDRSSMALQVARDGGGVVLESATLAAPELERGTLVPLSPGFEVIRFPAYWLVCPPRHASRRIVRIFSDWMREEGAAHDARMAGFLEGLGCSIRDESGPQIPGAEHLRGPGDRGADQ</sequence>
<feature type="compositionally biased region" description="Basic and acidic residues" evidence="5">
    <location>
        <begin position="324"/>
        <end position="336"/>
    </location>
</feature>
<proteinExistence type="inferred from homology"/>
<feature type="region of interest" description="Disordered" evidence="5">
    <location>
        <begin position="316"/>
        <end position="336"/>
    </location>
</feature>
<evidence type="ECO:0000256" key="1">
    <source>
        <dbReference type="ARBA" id="ARBA00009437"/>
    </source>
</evidence>
<evidence type="ECO:0000313" key="7">
    <source>
        <dbReference type="EMBL" id="GAD57374.1"/>
    </source>
</evidence>
<organism evidence="7 8">
    <name type="scientific">Limimaricola cinnabarinus LL-001</name>
    <dbReference type="NCBI Taxonomy" id="1337093"/>
    <lineage>
        <taxon>Bacteria</taxon>
        <taxon>Pseudomonadati</taxon>
        <taxon>Pseudomonadota</taxon>
        <taxon>Alphaproteobacteria</taxon>
        <taxon>Rhodobacterales</taxon>
        <taxon>Paracoccaceae</taxon>
        <taxon>Limimaricola</taxon>
    </lineage>
</organism>
<keyword evidence="4" id="KW-0804">Transcription</keyword>
<dbReference type="InterPro" id="IPR058163">
    <property type="entry name" value="LysR-type_TF_proteobact-type"/>
</dbReference>
<dbReference type="GO" id="GO:0006351">
    <property type="term" value="P:DNA-templated transcription"/>
    <property type="evidence" value="ECO:0007669"/>
    <property type="project" value="TreeGrafter"/>
</dbReference>
<dbReference type="Proteomes" id="UP000016566">
    <property type="component" value="Unassembled WGS sequence"/>
</dbReference>
<dbReference type="STRING" id="1337093.MBELCI_3426"/>
<dbReference type="RefSeq" id="WP_021695472.1">
    <property type="nucleotide sequence ID" value="NZ_BATB01000082.1"/>
</dbReference>
<dbReference type="CDD" id="cd08432">
    <property type="entry name" value="PBP2_GcdR_TrpI_HvrB_AmpR_like"/>
    <property type="match status" value="1"/>
</dbReference>
<name>U3AI81_9RHOB</name>
<dbReference type="Gene3D" id="3.40.190.10">
    <property type="entry name" value="Periplasmic binding protein-like II"/>
    <property type="match status" value="2"/>
</dbReference>
<dbReference type="SUPFAM" id="SSF53850">
    <property type="entry name" value="Periplasmic binding protein-like II"/>
    <property type="match status" value="1"/>
</dbReference>
<evidence type="ECO:0000256" key="5">
    <source>
        <dbReference type="SAM" id="MobiDB-lite"/>
    </source>
</evidence>
<dbReference type="PANTHER" id="PTHR30537">
    <property type="entry name" value="HTH-TYPE TRANSCRIPTIONAL REGULATOR"/>
    <property type="match status" value="1"/>
</dbReference>
<dbReference type="InterPro" id="IPR036388">
    <property type="entry name" value="WH-like_DNA-bd_sf"/>
</dbReference>